<reference evidence="3" key="1">
    <citation type="journal article" date="2019" name="Int. J. Syst. Evol. Microbiol.">
        <title>The Global Catalogue of Microorganisms (GCM) 10K type strain sequencing project: providing services to taxonomists for standard genome sequencing and annotation.</title>
        <authorList>
            <consortium name="The Broad Institute Genomics Platform"/>
            <consortium name="The Broad Institute Genome Sequencing Center for Infectious Disease"/>
            <person name="Wu L."/>
            <person name="Ma J."/>
        </authorList>
    </citation>
    <scope>NUCLEOTIDE SEQUENCE [LARGE SCALE GENOMIC DNA]</scope>
    <source>
        <strain evidence="3">CGMCC 4.7173</strain>
    </source>
</reference>
<dbReference type="RefSeq" id="WP_353901900.1">
    <property type="nucleotide sequence ID" value="NZ_CP158970.1"/>
</dbReference>
<comment type="caution">
    <text evidence="2">The sequence shown here is derived from an EMBL/GenBank/DDBJ whole genome shotgun (WGS) entry which is preliminary data.</text>
</comment>
<dbReference type="Gene3D" id="3.20.20.80">
    <property type="entry name" value="Glycosidases"/>
    <property type="match status" value="1"/>
</dbReference>
<evidence type="ECO:0000256" key="1">
    <source>
        <dbReference type="SAM" id="SignalP"/>
    </source>
</evidence>
<accession>A0ABW1HTK2</accession>
<feature type="chain" id="PRO_5045614385" evidence="1">
    <location>
        <begin position="19"/>
        <end position="460"/>
    </location>
</feature>
<keyword evidence="3" id="KW-1185">Reference proteome</keyword>
<evidence type="ECO:0000313" key="2">
    <source>
        <dbReference type="EMBL" id="MFC5943854.1"/>
    </source>
</evidence>
<dbReference type="Proteomes" id="UP001596207">
    <property type="component" value="Unassembled WGS sequence"/>
</dbReference>
<sequence length="460" mass="47990">MSCAAVLVVGLVACGQFAAGPARPAEPVRSDAGSTVSRPAAGDDFSLAVVPGSASAVAGNLVQATVRTAVTTGAAQTVSLTVGGLPEGTAATVEPAVLRAGGSAVLTVRTSVSTRAGTYDVVVAGAGAAAARHTVVFRLVVRAPTVIRAAFYYPWFPEAWRQQGLDPFTNYVPARGRYTVEESVVRAQVADMRYGGITMGIASWFGRGTVTDRHWPAMVRAAQGTGFGWAPYYEPEGTSDPTPERIADDLHYLRATYGGQGSALAVLPDRGMPVFVYNAGDLTTAQGCATVDRWAQAQSSLQRRFGETVLVNLKVFPGYAGCPATARVAGWHQYGPARAEHDFSGAPGEGSYTVSPGFWKAGSPYGQAPFLSRDRARWRAGLARMNASGAPWQLVTSYNEWGEGTAIESSRGCRSPAPAGTWCDWSGAGRSDFISDLHEQLPSRAGIGVGGPGAGVAAPR</sequence>
<evidence type="ECO:0000313" key="3">
    <source>
        <dbReference type="Proteomes" id="UP001596207"/>
    </source>
</evidence>
<keyword evidence="1" id="KW-0732">Signal</keyword>
<feature type="signal peptide" evidence="1">
    <location>
        <begin position="1"/>
        <end position="18"/>
    </location>
</feature>
<name>A0ABW1HTK2_9ACTN</name>
<gene>
    <name evidence="2" type="ORF">ACFPZ4_20515</name>
</gene>
<proteinExistence type="predicted"/>
<organism evidence="2 3">
    <name type="scientific">Micromonospora harpali</name>
    <dbReference type="NCBI Taxonomy" id="1490225"/>
    <lineage>
        <taxon>Bacteria</taxon>
        <taxon>Bacillati</taxon>
        <taxon>Actinomycetota</taxon>
        <taxon>Actinomycetes</taxon>
        <taxon>Micromonosporales</taxon>
        <taxon>Micromonosporaceae</taxon>
        <taxon>Micromonospora</taxon>
    </lineage>
</organism>
<dbReference type="EMBL" id="JBHSQQ010000138">
    <property type="protein sequence ID" value="MFC5943854.1"/>
    <property type="molecule type" value="Genomic_DNA"/>
</dbReference>
<protein>
    <submittedName>
        <fullName evidence="2">Uncharacterized protein</fullName>
    </submittedName>
</protein>